<evidence type="ECO:0000313" key="1">
    <source>
        <dbReference type="EMBL" id="MBZ2165845.1"/>
    </source>
</evidence>
<name>A0A8T5V2E5_9EURY</name>
<keyword evidence="2" id="KW-1185">Reference proteome</keyword>
<reference evidence="2" key="1">
    <citation type="journal article" date="2022" name="Microbiol. Resour. Announc.">
        <title>Draft Genome Sequence of a Methanogenic Archaeon from West Spitsbergen Permafrost.</title>
        <authorList>
            <person name="Trubitsyn V."/>
            <person name="Rivkina E."/>
            <person name="Shcherbakova V."/>
        </authorList>
    </citation>
    <scope>NUCLEOTIDE SEQUENCE [LARGE SCALE GENOMIC DNA]</scope>
    <source>
        <strain evidence="2">VT</strain>
    </source>
</reference>
<organism evidence="1 2">
    <name type="scientific">Methanobacterium spitsbergense</name>
    <dbReference type="NCBI Taxonomy" id="2874285"/>
    <lineage>
        <taxon>Archaea</taxon>
        <taxon>Methanobacteriati</taxon>
        <taxon>Methanobacteriota</taxon>
        <taxon>Methanomada group</taxon>
        <taxon>Methanobacteria</taxon>
        <taxon>Methanobacteriales</taxon>
        <taxon>Methanobacteriaceae</taxon>
        <taxon>Methanobacterium</taxon>
    </lineage>
</organism>
<gene>
    <name evidence="1" type="ORF">K8N75_07320</name>
</gene>
<dbReference type="Proteomes" id="UP000825933">
    <property type="component" value="Unassembled WGS sequence"/>
</dbReference>
<comment type="caution">
    <text evidence="1">The sequence shown here is derived from an EMBL/GenBank/DDBJ whole genome shotgun (WGS) entry which is preliminary data.</text>
</comment>
<protein>
    <submittedName>
        <fullName evidence="1">Uncharacterized protein</fullName>
    </submittedName>
</protein>
<dbReference type="RefSeq" id="WP_223791426.1">
    <property type="nucleotide sequence ID" value="NZ_JAIOUQ010000007.1"/>
</dbReference>
<sequence>MIKIKKASQILDKEESAKILEDKIYPSQNKMEQLILDTWLDDIGSKTRELSFNDNDKWIEFKDKYGDEFEDKLELMDSIMVKKKEKLKVTWIAVFKKTFAE</sequence>
<dbReference type="InterPro" id="IPR052552">
    <property type="entry name" value="YeaO-like"/>
</dbReference>
<dbReference type="AlphaFoldDB" id="A0A8T5V2E5"/>
<dbReference type="Pfam" id="PF22752">
    <property type="entry name" value="DUF488-N3i"/>
    <property type="match status" value="1"/>
</dbReference>
<proteinExistence type="predicted"/>
<evidence type="ECO:0000313" key="2">
    <source>
        <dbReference type="Proteomes" id="UP000825933"/>
    </source>
</evidence>
<dbReference type="EMBL" id="JAIOUQ010000007">
    <property type="protein sequence ID" value="MBZ2165845.1"/>
    <property type="molecule type" value="Genomic_DNA"/>
</dbReference>
<accession>A0A8T5V2E5</accession>